<proteinExistence type="predicted"/>
<sequence length="109" mass="11300">MALDINTLINQMVGAAKDSLGSNWPGIKDVATSSLTTIAQNLVDIEKMKIVGIITPEKAALLISMQKQAAKMAIATEVGLGILAAEAAINAALDVVRTAVNTAIGWTLL</sequence>
<accession>A0A1J5T0G0</accession>
<dbReference type="EMBL" id="MLJW01000012">
    <property type="protein sequence ID" value="OIR14239.1"/>
    <property type="molecule type" value="Genomic_DNA"/>
</dbReference>
<gene>
    <name evidence="1" type="ORF">GALL_47060</name>
</gene>
<name>A0A1J5T0G0_9ZZZZ</name>
<dbReference type="AlphaFoldDB" id="A0A1J5T0G0"/>
<organism evidence="1">
    <name type="scientific">mine drainage metagenome</name>
    <dbReference type="NCBI Taxonomy" id="410659"/>
    <lineage>
        <taxon>unclassified sequences</taxon>
        <taxon>metagenomes</taxon>
        <taxon>ecological metagenomes</taxon>
    </lineage>
</organism>
<comment type="caution">
    <text evidence="1">The sequence shown here is derived from an EMBL/GenBank/DDBJ whole genome shotgun (WGS) entry which is preliminary data.</text>
</comment>
<protein>
    <submittedName>
        <fullName evidence="1">Uncharacterized protein</fullName>
    </submittedName>
</protein>
<evidence type="ECO:0000313" key="1">
    <source>
        <dbReference type="EMBL" id="OIR14239.1"/>
    </source>
</evidence>
<reference evidence="1" key="1">
    <citation type="submission" date="2016-10" db="EMBL/GenBank/DDBJ databases">
        <title>Sequence of Gallionella enrichment culture.</title>
        <authorList>
            <person name="Poehlein A."/>
            <person name="Muehling M."/>
            <person name="Daniel R."/>
        </authorList>
    </citation>
    <scope>NUCLEOTIDE SEQUENCE</scope>
</reference>